<dbReference type="VEuPathDB" id="FungiDB:SeMB42_g01881"/>
<feature type="compositionally biased region" description="Basic and acidic residues" evidence="1">
    <location>
        <begin position="206"/>
        <end position="221"/>
    </location>
</feature>
<feature type="compositionally biased region" description="Low complexity" evidence="1">
    <location>
        <begin position="374"/>
        <end position="463"/>
    </location>
</feature>
<proteinExistence type="predicted"/>
<name>A0A507DJ36_9FUNG</name>
<evidence type="ECO:0000256" key="1">
    <source>
        <dbReference type="SAM" id="MobiDB-lite"/>
    </source>
</evidence>
<feature type="chain" id="PRO_5021274632" description="REJ domain-containing protein" evidence="2">
    <location>
        <begin position="21"/>
        <end position="463"/>
    </location>
</feature>
<keyword evidence="2" id="KW-0732">Signal</keyword>
<feature type="compositionally biased region" description="Low complexity" evidence="1">
    <location>
        <begin position="224"/>
        <end position="265"/>
    </location>
</feature>
<evidence type="ECO:0008006" key="5">
    <source>
        <dbReference type="Google" id="ProtNLM"/>
    </source>
</evidence>
<dbReference type="Proteomes" id="UP000317494">
    <property type="component" value="Unassembled WGS sequence"/>
</dbReference>
<evidence type="ECO:0000313" key="4">
    <source>
        <dbReference type="Proteomes" id="UP000317494"/>
    </source>
</evidence>
<sequence>MIKGLRTLLVLCTMTVGVLTLPNMKTDPMPAPLPVAAMKPAKATMKPAMATMKVAPATMHAAMPSAAPAAGTINNNTNPTANPAIIVVDHTTSSKCLCSSGSSWPSYGGTSYSSSNNDIVFLSKDIGSVDVPTMYSSMMTCASSSNVTGAVAETGAESVGEATPLESSAWSCDMSSPATMVDWSVYAEDSSSSEGTSSCSSSEDSSLYRRDHASSPSRSDESGSDPSSYDASSDDSSSYDSSSSDSSSYDSSSSDSSSYESSGSCDGTSYGYAKKYTPTDLGVVKILATNTCMRKVWQAKGQIVTTAVVQVFLGRQTTAIVIAQTALTLKSGKIQTRIAQILIKTTVLTTFQTKWAQEPAWTGMESSEISKQESSYNSADSESSSYDSSAPDSSYKSADSESSSYDSSAPDSSYKSADSESSSYDSSAPDPSYNSADSESSSYDSSAPDSSYKPADSASSSDS</sequence>
<feature type="compositionally biased region" description="Polar residues" evidence="1">
    <location>
        <begin position="364"/>
        <end position="373"/>
    </location>
</feature>
<feature type="compositionally biased region" description="Low complexity" evidence="1">
    <location>
        <begin position="190"/>
        <end position="205"/>
    </location>
</feature>
<organism evidence="3 4">
    <name type="scientific">Synchytrium endobioticum</name>
    <dbReference type="NCBI Taxonomy" id="286115"/>
    <lineage>
        <taxon>Eukaryota</taxon>
        <taxon>Fungi</taxon>
        <taxon>Fungi incertae sedis</taxon>
        <taxon>Chytridiomycota</taxon>
        <taxon>Chytridiomycota incertae sedis</taxon>
        <taxon>Chytridiomycetes</taxon>
        <taxon>Synchytriales</taxon>
        <taxon>Synchytriaceae</taxon>
        <taxon>Synchytrium</taxon>
    </lineage>
</organism>
<keyword evidence="4" id="KW-1185">Reference proteome</keyword>
<feature type="region of interest" description="Disordered" evidence="1">
    <location>
        <begin position="190"/>
        <end position="265"/>
    </location>
</feature>
<feature type="signal peptide" evidence="2">
    <location>
        <begin position="1"/>
        <end position="20"/>
    </location>
</feature>
<reference evidence="3 4" key="1">
    <citation type="journal article" date="2019" name="Sci. Rep.">
        <title>Comparative genomics of chytrid fungi reveal insights into the obligate biotrophic and pathogenic lifestyle of Synchytrium endobioticum.</title>
        <authorList>
            <person name="van de Vossenberg B.T.L.H."/>
            <person name="Warris S."/>
            <person name="Nguyen H.D.T."/>
            <person name="van Gent-Pelzer M.P.E."/>
            <person name="Joly D.L."/>
            <person name="van de Geest H.C."/>
            <person name="Bonants P.J.M."/>
            <person name="Smith D.S."/>
            <person name="Levesque C.A."/>
            <person name="van der Lee T.A.J."/>
        </authorList>
    </citation>
    <scope>NUCLEOTIDE SEQUENCE [LARGE SCALE GENOMIC DNA]</scope>
    <source>
        <strain evidence="3 4">MB42</strain>
    </source>
</reference>
<comment type="caution">
    <text evidence="3">The sequence shown here is derived from an EMBL/GenBank/DDBJ whole genome shotgun (WGS) entry which is preliminary data.</text>
</comment>
<evidence type="ECO:0000313" key="3">
    <source>
        <dbReference type="EMBL" id="TPX51526.1"/>
    </source>
</evidence>
<dbReference type="EMBL" id="QEAN01000053">
    <property type="protein sequence ID" value="TPX51526.1"/>
    <property type="molecule type" value="Genomic_DNA"/>
</dbReference>
<gene>
    <name evidence="3" type="ORF">SeMB42_g01881</name>
</gene>
<feature type="region of interest" description="Disordered" evidence="1">
    <location>
        <begin position="362"/>
        <end position="463"/>
    </location>
</feature>
<dbReference type="AlphaFoldDB" id="A0A507DJ36"/>
<protein>
    <recommendedName>
        <fullName evidence="5">REJ domain-containing protein</fullName>
    </recommendedName>
</protein>
<accession>A0A507DJ36</accession>
<evidence type="ECO:0000256" key="2">
    <source>
        <dbReference type="SAM" id="SignalP"/>
    </source>
</evidence>